<evidence type="ECO:0000256" key="2">
    <source>
        <dbReference type="ARBA" id="ARBA00023015"/>
    </source>
</evidence>
<evidence type="ECO:0000256" key="1">
    <source>
        <dbReference type="ARBA" id="ARBA00009437"/>
    </source>
</evidence>
<dbReference type="PANTHER" id="PTHR30126">
    <property type="entry name" value="HTH-TYPE TRANSCRIPTIONAL REGULATOR"/>
    <property type="match status" value="1"/>
</dbReference>
<dbReference type="InterPro" id="IPR000847">
    <property type="entry name" value="LysR_HTH_N"/>
</dbReference>
<proteinExistence type="inferred from homology"/>
<dbReference type="AlphaFoldDB" id="A0A561SQY9"/>
<dbReference type="SUPFAM" id="SSF46785">
    <property type="entry name" value="Winged helix' DNA-binding domain"/>
    <property type="match status" value="1"/>
</dbReference>
<keyword evidence="4" id="KW-0804">Transcription</keyword>
<dbReference type="PANTHER" id="PTHR30126:SF39">
    <property type="entry name" value="HTH-TYPE TRANSCRIPTIONAL REGULATOR CYSL"/>
    <property type="match status" value="1"/>
</dbReference>
<dbReference type="Pfam" id="PF00126">
    <property type="entry name" value="HTH_1"/>
    <property type="match status" value="1"/>
</dbReference>
<evidence type="ECO:0000256" key="4">
    <source>
        <dbReference type="ARBA" id="ARBA00023163"/>
    </source>
</evidence>
<accession>A0A561SQY9</accession>
<dbReference type="Pfam" id="PF03466">
    <property type="entry name" value="LysR_substrate"/>
    <property type="match status" value="1"/>
</dbReference>
<dbReference type="OrthoDB" id="8417889at2"/>
<dbReference type="EMBL" id="VIWU01000001">
    <property type="protein sequence ID" value="TWF77261.1"/>
    <property type="molecule type" value="Genomic_DNA"/>
</dbReference>
<dbReference type="GO" id="GO:0003700">
    <property type="term" value="F:DNA-binding transcription factor activity"/>
    <property type="evidence" value="ECO:0007669"/>
    <property type="project" value="InterPro"/>
</dbReference>
<dbReference type="Gene3D" id="1.10.10.10">
    <property type="entry name" value="Winged helix-like DNA-binding domain superfamily/Winged helix DNA-binding domain"/>
    <property type="match status" value="1"/>
</dbReference>
<dbReference type="InterPro" id="IPR036390">
    <property type="entry name" value="WH_DNA-bd_sf"/>
</dbReference>
<keyword evidence="3 6" id="KW-0238">DNA-binding</keyword>
<organism evidence="6 7">
    <name type="scientific">Pseudonocardia hierapolitana</name>
    <dbReference type="NCBI Taxonomy" id="1128676"/>
    <lineage>
        <taxon>Bacteria</taxon>
        <taxon>Bacillati</taxon>
        <taxon>Actinomycetota</taxon>
        <taxon>Actinomycetes</taxon>
        <taxon>Pseudonocardiales</taxon>
        <taxon>Pseudonocardiaceae</taxon>
        <taxon>Pseudonocardia</taxon>
    </lineage>
</organism>
<feature type="domain" description="HTH lysR-type" evidence="5">
    <location>
        <begin position="2"/>
        <end position="59"/>
    </location>
</feature>
<evidence type="ECO:0000256" key="3">
    <source>
        <dbReference type="ARBA" id="ARBA00023125"/>
    </source>
</evidence>
<dbReference type="RefSeq" id="WP_147256469.1">
    <property type="nucleotide sequence ID" value="NZ_VIWU01000001.1"/>
</dbReference>
<comment type="similarity">
    <text evidence="1">Belongs to the LysR transcriptional regulatory family.</text>
</comment>
<reference evidence="6 7" key="1">
    <citation type="submission" date="2019-06" db="EMBL/GenBank/DDBJ databases">
        <title>Sequencing the genomes of 1000 actinobacteria strains.</title>
        <authorList>
            <person name="Klenk H.-P."/>
        </authorList>
    </citation>
    <scope>NUCLEOTIDE SEQUENCE [LARGE SCALE GENOMIC DNA]</scope>
    <source>
        <strain evidence="6 7">DSM 45671</strain>
    </source>
</reference>
<dbReference type="InterPro" id="IPR005119">
    <property type="entry name" value="LysR_subst-bd"/>
</dbReference>
<evidence type="ECO:0000313" key="6">
    <source>
        <dbReference type="EMBL" id="TWF77261.1"/>
    </source>
</evidence>
<gene>
    <name evidence="6" type="ORF">FHX44_113166</name>
</gene>
<evidence type="ECO:0000259" key="5">
    <source>
        <dbReference type="PROSITE" id="PS50931"/>
    </source>
</evidence>
<protein>
    <submittedName>
        <fullName evidence="6">DNA-binding transcriptional LysR family regulator</fullName>
    </submittedName>
</protein>
<evidence type="ECO:0000313" key="7">
    <source>
        <dbReference type="Proteomes" id="UP000321261"/>
    </source>
</evidence>
<name>A0A561SQY9_9PSEU</name>
<dbReference type="InterPro" id="IPR036388">
    <property type="entry name" value="WH-like_DNA-bd_sf"/>
</dbReference>
<dbReference type="PRINTS" id="PR00039">
    <property type="entry name" value="HTHLYSR"/>
</dbReference>
<dbReference type="PROSITE" id="PS50931">
    <property type="entry name" value="HTH_LYSR"/>
    <property type="match status" value="1"/>
</dbReference>
<comment type="caution">
    <text evidence="6">The sequence shown here is derived from an EMBL/GenBank/DDBJ whole genome shotgun (WGS) entry which is preliminary data.</text>
</comment>
<dbReference type="Proteomes" id="UP000321261">
    <property type="component" value="Unassembled WGS sequence"/>
</dbReference>
<dbReference type="GO" id="GO:0000976">
    <property type="term" value="F:transcription cis-regulatory region binding"/>
    <property type="evidence" value="ECO:0007669"/>
    <property type="project" value="TreeGrafter"/>
</dbReference>
<sequence>MIELHLLETFLEIYRSGSVTTASARLGLSQPAASARLARLEEQLGEPLFVRAGRGLSPNARADELAGRAGPHLDQLRHALDQAGRLDGHRGTVHIGGAGEIMAARILPALAPLAAGGMRLRVTIGLADDLLTALGNARLDLVVSAVRPTRSGLVATPLIDEEFLLVGAPTLARTIDAAALVTDPVAALSHLPLVGYADDLPIVRRYWRSEFGRRPPNPVAVVVPDLRAVLAAVIAGAGVSVLPRYLTEAALAAGSVEQLHQPQVSPLNTLYLATQRAALEDPALALVHRHLLERARGWGTL</sequence>
<keyword evidence="2" id="KW-0805">Transcription regulation</keyword>
<keyword evidence="7" id="KW-1185">Reference proteome</keyword>
<dbReference type="Gene3D" id="3.40.190.290">
    <property type="match status" value="1"/>
</dbReference>
<dbReference type="SUPFAM" id="SSF53850">
    <property type="entry name" value="Periplasmic binding protein-like II"/>
    <property type="match status" value="1"/>
</dbReference>
<dbReference type="CDD" id="cd05466">
    <property type="entry name" value="PBP2_LTTR_substrate"/>
    <property type="match status" value="1"/>
</dbReference>